<comment type="caution">
    <text evidence="12">The sequence shown here is derived from an EMBL/GenBank/DDBJ whole genome shotgun (WGS) entry which is preliminary data.</text>
</comment>
<organism evidence="12 13">
    <name type="scientific">Ceratopteris richardii</name>
    <name type="common">Triangle waterfern</name>
    <dbReference type="NCBI Taxonomy" id="49495"/>
    <lineage>
        <taxon>Eukaryota</taxon>
        <taxon>Viridiplantae</taxon>
        <taxon>Streptophyta</taxon>
        <taxon>Embryophyta</taxon>
        <taxon>Tracheophyta</taxon>
        <taxon>Polypodiopsida</taxon>
        <taxon>Polypodiidae</taxon>
        <taxon>Polypodiales</taxon>
        <taxon>Pteridineae</taxon>
        <taxon>Pteridaceae</taxon>
        <taxon>Parkerioideae</taxon>
        <taxon>Ceratopteris</taxon>
    </lineage>
</organism>
<feature type="compositionally biased region" description="Acidic residues" evidence="6">
    <location>
        <begin position="1599"/>
        <end position="1612"/>
    </location>
</feature>
<dbReference type="OMA" id="NRAKHKQ"/>
<evidence type="ECO:0000256" key="2">
    <source>
        <dbReference type="ARBA" id="ARBA00007821"/>
    </source>
</evidence>
<dbReference type="GO" id="GO:0042391">
    <property type="term" value="P:regulation of membrane potential"/>
    <property type="evidence" value="ECO:0007669"/>
    <property type="project" value="TreeGrafter"/>
</dbReference>
<dbReference type="GO" id="GO:0071260">
    <property type="term" value="P:cellular response to mechanical stimulus"/>
    <property type="evidence" value="ECO:0007669"/>
    <property type="project" value="TreeGrafter"/>
</dbReference>
<dbReference type="GO" id="GO:0005261">
    <property type="term" value="F:monoatomic cation channel activity"/>
    <property type="evidence" value="ECO:0007669"/>
    <property type="project" value="TreeGrafter"/>
</dbReference>
<keyword evidence="3 7" id="KW-0812">Transmembrane</keyword>
<evidence type="ECO:0000256" key="7">
    <source>
        <dbReference type="SAM" id="Phobius"/>
    </source>
</evidence>
<feature type="domain" description="Piezo THU9 and anchor" evidence="10">
    <location>
        <begin position="1973"/>
        <end position="2209"/>
    </location>
</feature>
<feature type="transmembrane region" description="Helical" evidence="7">
    <location>
        <begin position="361"/>
        <end position="383"/>
    </location>
</feature>
<feature type="transmembrane region" description="Helical" evidence="7">
    <location>
        <begin position="1256"/>
        <end position="1274"/>
    </location>
</feature>
<feature type="transmembrane region" description="Helical" evidence="7">
    <location>
        <begin position="1348"/>
        <end position="1371"/>
    </location>
</feature>
<feature type="transmembrane region" description="Helical" evidence="7">
    <location>
        <begin position="1193"/>
        <end position="1210"/>
    </location>
</feature>
<feature type="transmembrane region" description="Helical" evidence="7">
    <location>
        <begin position="827"/>
        <end position="852"/>
    </location>
</feature>
<keyword evidence="4 7" id="KW-1133">Transmembrane helix</keyword>
<feature type="transmembrane region" description="Helical" evidence="7">
    <location>
        <begin position="768"/>
        <end position="787"/>
    </location>
</feature>
<dbReference type="Proteomes" id="UP000825935">
    <property type="component" value="Chromosome 39"/>
</dbReference>
<gene>
    <name evidence="12" type="ORF">KP509_39G044800</name>
</gene>
<comment type="subcellular location">
    <subcellularLocation>
        <location evidence="1">Membrane</location>
        <topology evidence="1">Multi-pass membrane protein</topology>
    </subcellularLocation>
</comment>
<dbReference type="EMBL" id="CM035444">
    <property type="protein sequence ID" value="KAH7277308.1"/>
    <property type="molecule type" value="Genomic_DNA"/>
</dbReference>
<evidence type="ECO:0008006" key="14">
    <source>
        <dbReference type="Google" id="ProtNLM"/>
    </source>
</evidence>
<feature type="transmembrane region" description="Helical" evidence="7">
    <location>
        <begin position="1280"/>
        <end position="1295"/>
    </location>
</feature>
<evidence type="ECO:0000259" key="8">
    <source>
        <dbReference type="Pfam" id="PF12166"/>
    </source>
</evidence>
<feature type="transmembrane region" description="Helical" evidence="7">
    <location>
        <begin position="144"/>
        <end position="163"/>
    </location>
</feature>
<feature type="transmembrane region" description="Helical" evidence="7">
    <location>
        <begin position="432"/>
        <end position="455"/>
    </location>
</feature>
<feature type="transmembrane region" description="Helical" evidence="7">
    <location>
        <begin position="700"/>
        <end position="717"/>
    </location>
</feature>
<feature type="transmembrane region" description="Helical" evidence="7">
    <location>
        <begin position="1975"/>
        <end position="1998"/>
    </location>
</feature>
<feature type="transmembrane region" description="Helical" evidence="7">
    <location>
        <begin position="1128"/>
        <end position="1147"/>
    </location>
</feature>
<feature type="region of interest" description="Disordered" evidence="6">
    <location>
        <begin position="1471"/>
        <end position="1508"/>
    </location>
</feature>
<evidence type="ECO:0000256" key="5">
    <source>
        <dbReference type="ARBA" id="ARBA00023136"/>
    </source>
</evidence>
<dbReference type="InterPro" id="IPR057611">
    <property type="entry name" value="PIEZO_dom"/>
</dbReference>
<evidence type="ECO:0000313" key="13">
    <source>
        <dbReference type="Proteomes" id="UP000825935"/>
    </source>
</evidence>
<feature type="transmembrane region" description="Helical" evidence="7">
    <location>
        <begin position="331"/>
        <end position="354"/>
    </location>
</feature>
<feature type="transmembrane region" description="Helical" evidence="7">
    <location>
        <begin position="1307"/>
        <end position="1328"/>
    </location>
</feature>
<dbReference type="PANTHER" id="PTHR13167">
    <property type="entry name" value="PIEZO-TYPE MECHANOSENSITIVE ION CHANNEL COMPONENT"/>
    <property type="match status" value="1"/>
</dbReference>
<feature type="transmembrane region" description="Helical" evidence="7">
    <location>
        <begin position="12"/>
        <end position="37"/>
    </location>
</feature>
<feature type="transmembrane region" description="Helical" evidence="7">
    <location>
        <begin position="588"/>
        <end position="615"/>
    </location>
</feature>
<dbReference type="InterPro" id="IPR056770">
    <property type="entry name" value="Piezo_THU9_anchor"/>
</dbReference>
<feature type="region of interest" description="Disordered" evidence="6">
    <location>
        <begin position="1595"/>
        <end position="1624"/>
    </location>
</feature>
<dbReference type="GO" id="GO:0016020">
    <property type="term" value="C:membrane"/>
    <property type="evidence" value="ECO:0007669"/>
    <property type="project" value="UniProtKB-SubCell"/>
</dbReference>
<evidence type="ECO:0000313" key="12">
    <source>
        <dbReference type="EMBL" id="KAH7277308.1"/>
    </source>
</evidence>
<dbReference type="Pfam" id="PF12166">
    <property type="entry name" value="Piezo_cap"/>
    <property type="match status" value="1"/>
</dbReference>
<feature type="transmembrane region" description="Helical" evidence="7">
    <location>
        <begin position="240"/>
        <end position="263"/>
    </location>
</feature>
<sequence>MQLSSVGRLAPVLFLLVSAEDFSLSTLPFLLAFLFVQYKSLWAGVNLRGRILVLSSLLAYSVFLFFLDCSVITLWCIKGESWGWTSNSFPLLLGFNRLNPWTSIPCISVVLTLMVFTTITLAYAIKDITNFNSILDFSWGGLQLRAVIRSILLPAVQLLAAVARPCWMSFPFFICSCIGLFHWALSGNFVGLSWSWNYLLLLTGLEILMVYLYQLPIMFPESLLQTSNYLGLFRVSLGECGWLEMIQSISLLAFYILLSVSIFDVQEENRNDLYYKELLPQTSNGVVTNRIRLSNEESGLKERLLDSSDFIHAVDVRPSVSWTRTLPNSTVMHIISINFSVYGFPVCLILLSLWSFKYSSISAFFILVYVGLVLFFFPSVAVLRRMNTALLLFILFWAICTYTFNAAFTVLHDSLEKDTRIWNTVGFWHYPVPGLFLLVQFCLGVFLGASMYFSIVSLRSITVPENSDSSFDELEEESHKGKILLTAIVTWCIHRSSHTISLVLLFFSGVRLGIIGSIYMVFFLTFLLNPGVTVKMRHHLILFCGFHVAALYLLRLEFIADEISVADDWIREALSVLGLLDSQRFIDYVVIVSLLVFSSLQAHGFRVLLFIATLVKRSQLPPFGLRIFKSSTSGLILLSVCASNNLDYLYQESNVTVTWILRRISDIGEAVHIIYRSFGTLIAISAVLLVVYTLGPNCISFGYFVLLLFWVTGRQIIGETRKRLWAPLYVYSVIVFAIHYTLAGFPVVEKKLEKMISVNLYLGFRPEASFIGHLWDSLLILIVMQLFRYDRAQKFEGLDSSNGDHINAFYGFIALIRRFFILHSSKLLLVAAFYASMSPIGVTGFVYLLMLVGSSMMPKTSKLPGQVLSSYTALLSTAEFLYQMLGQKLQLFPEQAHGPFCQWFGFRVFADGFWGLEAGFRSRVLVFASCILRYSALCWLKQLPASLQNSGKYDEPCCLFVPYPRRYNETVQERQPLLDGPESGGSIDSDVLPEGSSILPHTSVEGLRRTQSFPSAVSSESNLSAISPGVRHNAVDFIMVRSPSSRKTRQWSKMVMLALRRERYQAQLRTLSIYAKHLVENFFDLLGTEICMLMLLFASFAVLNIISLIYAAVLALCMLLNRKYLKAVWPYIVIASSSILVIEYLLYASGPPSWNVADLLKEHNTRCHTCWSDFQTDSAYCRKCWLGIVVDDWQTIVAYFIAFLFCCMKLRSNIRAGNADTSSFHEVILPPSDKLAWKEITYETKGQWTWLDRLRFFVYLHFLDIVLLLVFITGTFEYDVLHLGYLAFALIFFRMRHNILKTRNRIFGYLQIYNFVLIILSLVYQAPYLGDSSSDGKSIFDMIGLVKLAYGLDITSQTIVIDITIFFVVLIQSAIFRTKEFEQVLRYLEAEDMDAKLRAQEAKAAWKTEQLQGIRKMEEMKQQRRLQVEKMKAEMLNVHLDMDVLNSKGKLKERELVGHLNDPSKVAETGCFHLSSSDSNLPPSRTDGTLRRRMSFSDTRSSLREEPLSSKVAELRANKDNNQLMENEAPSSEIIEESHSSSCGPSISNPPAIKKKSSFAESSVRFGVQILGDGVAQVQTLGNKALESLTGFLNIDQNESGDDETSATEESNDNGQKSVEETTDGSFMVHKTDQEVSRWSSHKQAFLEMLHHLSVLYLFCYSTIRSNIDIVCYFFFLIAFLWEFSLLMMVYAVSLFLYALLINPGPSQKFWLAMLIYTEVNILLRYMNQVIIHHSELPTTSWKLWLERIGIPTTVVVDSFVGSVIPLFLVYLATLIQSSIKARDGEWMSVTLQRQRNSSEASKCSWKVMFSYYMFRIKECIEGIIISLGRYCLALVYGSEAPPHFVQVAMMVKEWPQDGIQPRKIESDFNKLLRAVHHSTCTAQLDEEDHNVSIIRVESIESSQHEESAVIAVLEAIYVASKRACPGSHQSTSLTPAKDVAWEIQRAKDEELVEAISFPFPILSVIAGGKKEVDLYAYIFACDLLAFFLVAIFYQSFIKNSPEFLTVYQLDGQFPKEYVFVLMTLFFLIVVDRVIYLWSFGIGKVCYYLFNLGLFGYHVTHYGWKMSGKQHGLLLLRTFCLIKGLSLSLQALQIKYGLPHKTALYKQFLTRKVSHMNHICFRIYRALPFLFELRCILDWSCSITSLTMYDWLKLEDIYASLYIVKCDAKLSREKHQLGEKRGIWAKFFSGICTFLILILIIWAPMLIYSSGNPTNFANPVLDVHVQIELNTRNGRFNLYHTSLCTIYSMEDLADSGANSDSHLEDYDLDDVQLICCESNADRLWLVPPPTLQALLDSIQNDFSVIAEWSFYRQRPKTKELALFTNESSSVSVYFDASTNTTGLSVSNLHPQYFRISSTGEVYMLEGTTEVVSGNLSLIQGPQSWWNFLRSNSSNSGSCGTLNGPFAIIVSEEVPQGLIGDTLSKFSITSLYITFVLAVGRFIRMQCADLRMRIPFENFPSCDRLIAICEDIYAARAAGELALEEGLFWTIIRIYRSPHALLEYTKVD</sequence>
<dbReference type="InterPro" id="IPR031334">
    <property type="entry name" value="Piezo_cap_dom"/>
</dbReference>
<feature type="transmembrane region" description="Helical" evidence="7">
    <location>
        <begin position="2018"/>
        <end position="2038"/>
    </location>
</feature>
<feature type="transmembrane region" description="Helical" evidence="7">
    <location>
        <begin position="2183"/>
        <end position="2208"/>
    </location>
</feature>
<dbReference type="GO" id="GO:0008381">
    <property type="term" value="F:mechanosensitive monoatomic ion channel activity"/>
    <property type="evidence" value="ECO:0007669"/>
    <property type="project" value="InterPro"/>
</dbReference>
<dbReference type="OrthoDB" id="303066at2759"/>
<comment type="similarity">
    <text evidence="2">Belongs to the PIEZO (TC 1.A.75) family.</text>
</comment>
<feature type="transmembrane region" description="Helical" evidence="7">
    <location>
        <begin position="673"/>
        <end position="694"/>
    </location>
</feature>
<name>A0A8T2Q0W5_CERRI</name>
<feature type="transmembrane region" description="Helical" evidence="7">
    <location>
        <begin position="1749"/>
        <end position="1773"/>
    </location>
</feature>
<feature type="transmembrane region" description="Helical" evidence="7">
    <location>
        <begin position="504"/>
        <end position="528"/>
    </location>
</feature>
<reference evidence="12" key="1">
    <citation type="submission" date="2021-08" db="EMBL/GenBank/DDBJ databases">
        <title>WGS assembly of Ceratopteris richardii.</title>
        <authorList>
            <person name="Marchant D.B."/>
            <person name="Chen G."/>
            <person name="Jenkins J."/>
            <person name="Shu S."/>
            <person name="Leebens-Mack J."/>
            <person name="Grimwood J."/>
            <person name="Schmutz J."/>
            <person name="Soltis P."/>
            <person name="Soltis D."/>
            <person name="Chen Z.-H."/>
        </authorList>
    </citation>
    <scope>NUCLEOTIDE SEQUENCE</scope>
    <source>
        <strain evidence="12">Whitten #5841</strain>
        <tissue evidence="12">Leaf</tissue>
    </source>
</reference>
<dbReference type="PANTHER" id="PTHR13167:SF25">
    <property type="entry name" value="PIEZO-TYPE MECHANOSENSITIVE ION CHANNEL COMPONENT"/>
    <property type="match status" value="1"/>
</dbReference>
<protein>
    <recommendedName>
        <fullName evidence="14">Piezo non-specific cation channel R-Ras-binding domain-containing protein</fullName>
    </recommendedName>
</protein>
<feature type="domain" description="Piezo non-specific cation channel cap" evidence="8">
    <location>
        <begin position="2258"/>
        <end position="2505"/>
    </location>
</feature>
<feature type="transmembrane region" description="Helical" evidence="7">
    <location>
        <begin position="2425"/>
        <end position="2442"/>
    </location>
</feature>
<accession>A0A8T2Q0W5</accession>
<feature type="transmembrane region" description="Helical" evidence="7">
    <location>
        <begin position="1092"/>
        <end position="1116"/>
    </location>
</feature>
<feature type="transmembrane region" description="Helical" evidence="7">
    <location>
        <begin position="1670"/>
        <end position="1698"/>
    </location>
</feature>
<dbReference type="InterPro" id="IPR056768">
    <property type="entry name" value="THU_Piezo"/>
</dbReference>
<evidence type="ECO:0000256" key="3">
    <source>
        <dbReference type="ARBA" id="ARBA00022692"/>
    </source>
</evidence>
<feature type="transmembrane region" description="Helical" evidence="7">
    <location>
        <begin position="729"/>
        <end position="748"/>
    </location>
</feature>
<proteinExistence type="inferred from homology"/>
<dbReference type="Pfam" id="PF24874">
    <property type="entry name" value="Piezo_THU9_anchor"/>
    <property type="match status" value="1"/>
</dbReference>
<feature type="transmembrane region" description="Helical" evidence="7">
    <location>
        <begin position="196"/>
        <end position="219"/>
    </location>
</feature>
<evidence type="ECO:0000256" key="4">
    <source>
        <dbReference type="ARBA" id="ARBA00022989"/>
    </source>
</evidence>
<evidence type="ECO:0000259" key="9">
    <source>
        <dbReference type="Pfam" id="PF23188"/>
    </source>
</evidence>
<feature type="compositionally biased region" description="Polar residues" evidence="6">
    <location>
        <begin position="1474"/>
        <end position="1487"/>
    </location>
</feature>
<feature type="domain" description="Piezo-type mechanosensitive ion channel homolog" evidence="11">
    <location>
        <begin position="486"/>
        <end position="612"/>
    </location>
</feature>
<evidence type="ECO:0000256" key="1">
    <source>
        <dbReference type="ARBA" id="ARBA00004141"/>
    </source>
</evidence>
<feature type="transmembrane region" description="Helical" evidence="7">
    <location>
        <begin position="389"/>
        <end position="411"/>
    </location>
</feature>
<keyword evidence="13" id="KW-1185">Reference proteome</keyword>
<feature type="domain" description="Piezo transmembrane helical unit" evidence="9">
    <location>
        <begin position="1666"/>
        <end position="1787"/>
    </location>
</feature>
<dbReference type="Pfam" id="PF25288">
    <property type="entry name" value="PIEZO"/>
    <property type="match status" value="1"/>
</dbReference>
<dbReference type="Pfam" id="PF23188">
    <property type="entry name" value="THU_Piezo1"/>
    <property type="match status" value="1"/>
</dbReference>
<keyword evidence="5 7" id="KW-0472">Membrane</keyword>
<evidence type="ECO:0000259" key="10">
    <source>
        <dbReference type="Pfam" id="PF24874"/>
    </source>
</evidence>
<dbReference type="GO" id="GO:0050982">
    <property type="term" value="P:detection of mechanical stimulus"/>
    <property type="evidence" value="ECO:0007669"/>
    <property type="project" value="TreeGrafter"/>
</dbReference>
<feature type="transmembrane region" description="Helical" evidence="7">
    <location>
        <begin position="57"/>
        <end position="77"/>
    </location>
</feature>
<evidence type="ECO:0000259" key="11">
    <source>
        <dbReference type="Pfam" id="PF25288"/>
    </source>
</evidence>
<evidence type="ECO:0000256" key="6">
    <source>
        <dbReference type="SAM" id="MobiDB-lite"/>
    </source>
</evidence>
<feature type="transmembrane region" description="Helical" evidence="7">
    <location>
        <begin position="98"/>
        <end position="124"/>
    </location>
</feature>
<dbReference type="InterPro" id="IPR027272">
    <property type="entry name" value="Piezo"/>
</dbReference>
<feature type="transmembrane region" description="Helical" evidence="7">
    <location>
        <begin position="170"/>
        <end position="190"/>
    </location>
</feature>